<dbReference type="NCBIfam" id="NF004167">
    <property type="entry name" value="PRK05632.1"/>
    <property type="match status" value="1"/>
</dbReference>
<dbReference type="InterPro" id="IPR012147">
    <property type="entry name" value="P_Ac_Bu_trans"/>
</dbReference>
<dbReference type="NCBIfam" id="NF007233">
    <property type="entry name" value="PRK09653.1"/>
    <property type="match status" value="1"/>
</dbReference>
<accession>C7LK65</accession>
<protein>
    <recommendedName>
        <fullName evidence="5">Phosphate acetyltransferase</fullName>
        <ecNumber evidence="4">2.3.1.8</ecNumber>
    </recommendedName>
    <alternativeName>
        <fullName evidence="8">Phosphotransacetylase</fullName>
    </alternativeName>
</protein>
<dbReference type="InterPro" id="IPR004614">
    <property type="entry name" value="P_AcTrfase"/>
</dbReference>
<dbReference type="HOGENOM" id="CLU_019723_0_1_10"/>
<dbReference type="InterPro" id="IPR042113">
    <property type="entry name" value="P_AcTrfase_dom1"/>
</dbReference>
<gene>
    <name evidence="10" type="primary">pta</name>
    <name evidence="10" type="ordered locus">SMDSEM_112</name>
</gene>
<name>C7LK65_KARMS</name>
<sequence length="332" mass="37317">MYITPQKFKKKIFFLSKNAQKHIVLPEGEEERIIIAASIFIYNKLGKLTLLGDKKKIKKKIKNLNLFWDEKQIKIINPKNSIYLNEFAETFYELRKEKGIKFEEAKVLISDFSYFGTMMVYKGITDGMVSGAVNTTAKTVRPALQIIKPKIGIKTVSSMFFMLLQKRVIIYSDCAIISTPTSEQLADIAICSAETAKLFGIKPKIAMLSYSSGNSGLGKEVEKVRKATEIVKYINPSLRIDGPIQYDAAVEKKICKKKLPNSKLEGKANIFIFPDLNSGNNTYKAVKHETKSISIGPILQGLKKPINDLSRGSTVKDIYNTIIITCIQAQKK</sequence>
<dbReference type="KEGG" id="sms:SMDSEM_112"/>
<dbReference type="PIRSF" id="PIRSF000428">
    <property type="entry name" value="P_Ac_trans"/>
    <property type="match status" value="1"/>
</dbReference>
<keyword evidence="6 10" id="KW-0808">Transferase</keyword>
<dbReference type="Pfam" id="PF01515">
    <property type="entry name" value="PTA_PTB"/>
    <property type="match status" value="1"/>
</dbReference>
<comment type="catalytic activity">
    <reaction evidence="1">
        <text>acetyl-CoA + phosphate = acetyl phosphate + CoA</text>
        <dbReference type="Rhea" id="RHEA:19521"/>
        <dbReference type="ChEBI" id="CHEBI:22191"/>
        <dbReference type="ChEBI" id="CHEBI:43474"/>
        <dbReference type="ChEBI" id="CHEBI:57287"/>
        <dbReference type="ChEBI" id="CHEBI:57288"/>
        <dbReference type="EC" id="2.3.1.8"/>
    </reaction>
</comment>
<evidence type="ECO:0000256" key="2">
    <source>
        <dbReference type="ARBA" id="ARBA00004989"/>
    </source>
</evidence>
<evidence type="ECO:0000256" key="7">
    <source>
        <dbReference type="ARBA" id="ARBA00023315"/>
    </source>
</evidence>
<dbReference type="NCBIfam" id="TIGR00651">
    <property type="entry name" value="pta"/>
    <property type="match status" value="1"/>
</dbReference>
<keyword evidence="7" id="KW-0012">Acyltransferase</keyword>
<evidence type="ECO:0000313" key="10">
    <source>
        <dbReference type="EMBL" id="ACU52827.1"/>
    </source>
</evidence>
<evidence type="ECO:0000259" key="9">
    <source>
        <dbReference type="Pfam" id="PF01515"/>
    </source>
</evidence>
<dbReference type="InterPro" id="IPR002505">
    <property type="entry name" value="PTA_PTB"/>
</dbReference>
<dbReference type="STRING" id="595499.SMDSEM_112"/>
<evidence type="ECO:0000256" key="6">
    <source>
        <dbReference type="ARBA" id="ARBA00022679"/>
    </source>
</evidence>
<dbReference type="InterPro" id="IPR042112">
    <property type="entry name" value="P_AcTrfase_dom2"/>
</dbReference>
<evidence type="ECO:0000256" key="4">
    <source>
        <dbReference type="ARBA" id="ARBA00012707"/>
    </source>
</evidence>
<dbReference type="Gene3D" id="3.40.50.10750">
    <property type="entry name" value="Isocitrate/Isopropylmalate dehydrogenase-like"/>
    <property type="match status" value="1"/>
</dbReference>
<comment type="similarity">
    <text evidence="3">Belongs to the phosphate acetyltransferase and butyryltransferase family.</text>
</comment>
<dbReference type="InterPro" id="IPR050500">
    <property type="entry name" value="Phos_Acetyltrans/Butyryltrans"/>
</dbReference>
<dbReference type="PANTHER" id="PTHR43356">
    <property type="entry name" value="PHOSPHATE ACETYLTRANSFERASE"/>
    <property type="match status" value="1"/>
</dbReference>
<evidence type="ECO:0000256" key="1">
    <source>
        <dbReference type="ARBA" id="ARBA00000705"/>
    </source>
</evidence>
<dbReference type="Gene3D" id="3.40.50.10950">
    <property type="match status" value="1"/>
</dbReference>
<dbReference type="EC" id="2.3.1.8" evidence="4"/>
<evidence type="ECO:0000256" key="8">
    <source>
        <dbReference type="ARBA" id="ARBA00031108"/>
    </source>
</evidence>
<proteinExistence type="inferred from homology"/>
<comment type="pathway">
    <text evidence="2">Metabolic intermediate biosynthesis; acetyl-CoA biosynthesis; acetyl-CoA from acetate: step 2/2.</text>
</comment>
<organism evidence="10 11">
    <name type="scientific">Karelsulcia muelleri (strain SMDSEM)</name>
    <name type="common">Sulcia muelleri</name>
    <dbReference type="NCBI Taxonomy" id="595499"/>
    <lineage>
        <taxon>Bacteria</taxon>
        <taxon>Pseudomonadati</taxon>
        <taxon>Bacteroidota</taxon>
        <taxon>Flavobacteriia</taxon>
        <taxon>Flavobacteriales</taxon>
        <taxon>Candidatus Karelsulcia</taxon>
    </lineage>
</organism>
<evidence type="ECO:0000256" key="3">
    <source>
        <dbReference type="ARBA" id="ARBA00005656"/>
    </source>
</evidence>
<dbReference type="AlphaFoldDB" id="C7LK65"/>
<dbReference type="SUPFAM" id="SSF53659">
    <property type="entry name" value="Isocitrate/Isopropylmalate dehydrogenase-like"/>
    <property type="match status" value="1"/>
</dbReference>
<dbReference type="PANTHER" id="PTHR43356:SF3">
    <property type="entry name" value="PHOSPHATE ACETYLTRANSFERASE"/>
    <property type="match status" value="1"/>
</dbReference>
<reference evidence="10 11" key="1">
    <citation type="journal article" date="2009" name="Proc. Natl. Acad. Sci. U.S.A.">
        <title>Convergent evolution of metabolic roles in bacterial co-symbionts of insects.</title>
        <authorList>
            <person name="McCutcheon J.P."/>
            <person name="McDonald B.R."/>
            <person name="Moran N.A."/>
        </authorList>
    </citation>
    <scope>NUCLEOTIDE SEQUENCE [LARGE SCALE GENOMIC DNA]</scope>
    <source>
        <strain evidence="10 11">SMDSEM</strain>
    </source>
</reference>
<dbReference type="Proteomes" id="UP000008074">
    <property type="component" value="Chromosome"/>
</dbReference>
<dbReference type="GO" id="GO:0008959">
    <property type="term" value="F:phosphate acetyltransferase activity"/>
    <property type="evidence" value="ECO:0007669"/>
    <property type="project" value="UniProtKB-EC"/>
</dbReference>
<evidence type="ECO:0000313" key="11">
    <source>
        <dbReference type="Proteomes" id="UP000008074"/>
    </source>
</evidence>
<feature type="domain" description="Phosphate acetyl/butaryl transferase" evidence="9">
    <location>
        <begin position="8"/>
        <end position="326"/>
    </location>
</feature>
<dbReference type="EMBL" id="CP001605">
    <property type="protein sequence ID" value="ACU52827.1"/>
    <property type="molecule type" value="Genomic_DNA"/>
</dbReference>
<evidence type="ECO:0000256" key="5">
    <source>
        <dbReference type="ARBA" id="ARBA00021528"/>
    </source>
</evidence>